<dbReference type="EMBL" id="BKCJ010422371">
    <property type="protein sequence ID" value="GFA42878.1"/>
    <property type="molecule type" value="Genomic_DNA"/>
</dbReference>
<dbReference type="AlphaFoldDB" id="A0A699JK76"/>
<proteinExistence type="predicted"/>
<evidence type="ECO:0000313" key="1">
    <source>
        <dbReference type="EMBL" id="GFA42878.1"/>
    </source>
</evidence>
<name>A0A699JK76_TANCI</name>
<sequence length="177" mass="19557">PRVLGFEVKVVGCSREQWEWRKWWEKGVAGLAGNTVHNTGRQTSLTAGTTRTYTSGARGIDFGKQRIVIGYNCKREDLGILEGQATQTVITHNAAYQANDLDAYDSDCDELNTAKVDLMVNLSHYGSDALAEVHNHDIVNNNTINQAVQAMPSSEQSNIINHSETEITSDSNNFPYP</sequence>
<feature type="non-terminal residue" evidence="1">
    <location>
        <position position="1"/>
    </location>
</feature>
<accession>A0A699JK76</accession>
<protein>
    <submittedName>
        <fullName evidence="1">Uncharacterized protein</fullName>
    </submittedName>
</protein>
<comment type="caution">
    <text evidence="1">The sequence shown here is derived from an EMBL/GenBank/DDBJ whole genome shotgun (WGS) entry which is preliminary data.</text>
</comment>
<reference evidence="1" key="1">
    <citation type="journal article" date="2019" name="Sci. Rep.">
        <title>Draft genome of Tanacetum cinerariifolium, the natural source of mosquito coil.</title>
        <authorList>
            <person name="Yamashiro T."/>
            <person name="Shiraishi A."/>
            <person name="Satake H."/>
            <person name="Nakayama K."/>
        </authorList>
    </citation>
    <scope>NUCLEOTIDE SEQUENCE</scope>
</reference>
<organism evidence="1">
    <name type="scientific">Tanacetum cinerariifolium</name>
    <name type="common">Dalmatian daisy</name>
    <name type="synonym">Chrysanthemum cinerariifolium</name>
    <dbReference type="NCBI Taxonomy" id="118510"/>
    <lineage>
        <taxon>Eukaryota</taxon>
        <taxon>Viridiplantae</taxon>
        <taxon>Streptophyta</taxon>
        <taxon>Embryophyta</taxon>
        <taxon>Tracheophyta</taxon>
        <taxon>Spermatophyta</taxon>
        <taxon>Magnoliopsida</taxon>
        <taxon>eudicotyledons</taxon>
        <taxon>Gunneridae</taxon>
        <taxon>Pentapetalae</taxon>
        <taxon>asterids</taxon>
        <taxon>campanulids</taxon>
        <taxon>Asterales</taxon>
        <taxon>Asteraceae</taxon>
        <taxon>Asteroideae</taxon>
        <taxon>Anthemideae</taxon>
        <taxon>Anthemidinae</taxon>
        <taxon>Tanacetum</taxon>
    </lineage>
</organism>
<gene>
    <name evidence="1" type="ORF">Tci_614850</name>
</gene>